<sequence>MPITHIPSQTEMNFAASTLRDFSIRIQRLNPFGAASFVVYETNNPGRTLAAGTCPALSAAPNFVEVMIRQNVAFTVQSLDGELAVEEPGNR</sequence>
<proteinExistence type="predicted"/>
<accession>A0ABS7U0A9</accession>
<protein>
    <submittedName>
        <fullName evidence="1">Uncharacterized protein</fullName>
    </submittedName>
</protein>
<reference evidence="1" key="1">
    <citation type="submission" date="2021-08" db="EMBL/GenBank/DDBJ databases">
        <authorList>
            <person name="Stevens D.C."/>
        </authorList>
    </citation>
    <scope>NUCLEOTIDE SEQUENCE</scope>
    <source>
        <strain evidence="1">DSM 53165</strain>
    </source>
</reference>
<evidence type="ECO:0000313" key="1">
    <source>
        <dbReference type="EMBL" id="MBZ5713889.1"/>
    </source>
</evidence>
<dbReference type="Proteomes" id="UP001139031">
    <property type="component" value="Unassembled WGS sequence"/>
</dbReference>
<keyword evidence="2" id="KW-1185">Reference proteome</keyword>
<dbReference type="RefSeq" id="WP_224195622.1">
    <property type="nucleotide sequence ID" value="NZ_JAIRAU010000044.1"/>
</dbReference>
<name>A0ABS7U0A9_9BACT</name>
<organism evidence="1 2">
    <name type="scientific">Nannocystis pusilla</name>
    <dbReference type="NCBI Taxonomy" id="889268"/>
    <lineage>
        <taxon>Bacteria</taxon>
        <taxon>Pseudomonadati</taxon>
        <taxon>Myxococcota</taxon>
        <taxon>Polyangia</taxon>
        <taxon>Nannocystales</taxon>
        <taxon>Nannocystaceae</taxon>
        <taxon>Nannocystis</taxon>
    </lineage>
</organism>
<evidence type="ECO:0000313" key="2">
    <source>
        <dbReference type="Proteomes" id="UP001139031"/>
    </source>
</evidence>
<gene>
    <name evidence="1" type="ORF">K7C98_32055</name>
</gene>
<dbReference type="EMBL" id="JAIRAU010000044">
    <property type="protein sequence ID" value="MBZ5713889.1"/>
    <property type="molecule type" value="Genomic_DNA"/>
</dbReference>
<comment type="caution">
    <text evidence="1">The sequence shown here is derived from an EMBL/GenBank/DDBJ whole genome shotgun (WGS) entry which is preliminary data.</text>
</comment>